<dbReference type="InterPro" id="IPR021257">
    <property type="entry name" value="DUF2809"/>
</dbReference>
<evidence type="ECO:0000256" key="1">
    <source>
        <dbReference type="SAM" id="Phobius"/>
    </source>
</evidence>
<keyword evidence="1" id="KW-1133">Transmembrane helix</keyword>
<keyword evidence="3" id="KW-1185">Reference proteome</keyword>
<name>A0A7X0LRS8_9ACTN</name>
<evidence type="ECO:0000313" key="2">
    <source>
        <dbReference type="EMBL" id="MBB6437804.1"/>
    </source>
</evidence>
<comment type="caution">
    <text evidence="2">The sequence shown here is derived from an EMBL/GenBank/DDBJ whole genome shotgun (WGS) entry which is preliminary data.</text>
</comment>
<evidence type="ECO:0008006" key="4">
    <source>
        <dbReference type="Google" id="ProtNLM"/>
    </source>
</evidence>
<evidence type="ECO:0000313" key="3">
    <source>
        <dbReference type="Proteomes" id="UP000540423"/>
    </source>
</evidence>
<dbReference type="RefSeq" id="WP_229923604.1">
    <property type="nucleotide sequence ID" value="NZ_BNBN01000009.1"/>
</dbReference>
<dbReference type="EMBL" id="JACHEM010000011">
    <property type="protein sequence ID" value="MBB6437804.1"/>
    <property type="molecule type" value="Genomic_DNA"/>
</dbReference>
<protein>
    <recommendedName>
        <fullName evidence="4">DUF2809 domain-containing protein</fullName>
    </recommendedName>
</protein>
<proteinExistence type="predicted"/>
<dbReference type="Pfam" id="PF10990">
    <property type="entry name" value="DUF2809"/>
    <property type="match status" value="1"/>
</dbReference>
<gene>
    <name evidence="2" type="ORF">HNQ79_004308</name>
</gene>
<accession>A0A7X0LRS8</accession>
<keyword evidence="1" id="KW-0812">Transmembrane</keyword>
<dbReference type="Proteomes" id="UP000540423">
    <property type="component" value="Unassembled WGS sequence"/>
</dbReference>
<feature type="transmembrane region" description="Helical" evidence="1">
    <location>
        <begin position="29"/>
        <end position="50"/>
    </location>
</feature>
<dbReference type="AlphaFoldDB" id="A0A7X0LRS8"/>
<keyword evidence="1" id="KW-0472">Membrane</keyword>
<organism evidence="2 3">
    <name type="scientific">Streptomyces candidus</name>
    <dbReference type="NCBI Taxonomy" id="67283"/>
    <lineage>
        <taxon>Bacteria</taxon>
        <taxon>Bacillati</taxon>
        <taxon>Actinomycetota</taxon>
        <taxon>Actinomycetes</taxon>
        <taxon>Kitasatosporales</taxon>
        <taxon>Streptomycetaceae</taxon>
        <taxon>Streptomyces</taxon>
    </lineage>
</organism>
<sequence length="130" mass="13696">MRRVRIHLLAAAAVTTAAALGIRTTGDGAFAKYAGVALYTVLLYALVVAVRPLVRPMVAGAVALGLSWAVEFAQLSRLPGELSARNGLLRLVFGSTFHAPDLFWYVVGAACAYGVHRAYGRTAGRVPAGR</sequence>
<reference evidence="2 3" key="1">
    <citation type="submission" date="2020-08" db="EMBL/GenBank/DDBJ databases">
        <title>Genomic Encyclopedia of Type Strains, Phase IV (KMG-IV): sequencing the most valuable type-strain genomes for metagenomic binning, comparative biology and taxonomic classification.</title>
        <authorList>
            <person name="Goeker M."/>
        </authorList>
    </citation>
    <scope>NUCLEOTIDE SEQUENCE [LARGE SCALE GENOMIC DNA]</scope>
    <source>
        <strain evidence="2 3">DSM 40141</strain>
    </source>
</reference>